<keyword evidence="5" id="KW-1185">Reference proteome</keyword>
<dbReference type="Proteomes" id="UP000038830">
    <property type="component" value="Unassembled WGS sequence"/>
</dbReference>
<protein>
    <recommendedName>
        <fullName evidence="1">SGF29 C-terminal domain-containing protein</fullName>
    </recommendedName>
</protein>
<dbReference type="STRING" id="983966.A0A0H5C226"/>
<evidence type="ECO:0000259" key="1">
    <source>
        <dbReference type="PROSITE" id="PS51518"/>
    </source>
</evidence>
<dbReference type="PROSITE" id="PS51518">
    <property type="entry name" value="SGF29_C"/>
    <property type="match status" value="1"/>
</dbReference>
<dbReference type="OrthoDB" id="10265994at2759"/>
<dbReference type="AlphaFoldDB" id="A0A0H5C226"/>
<dbReference type="Proteomes" id="UP000094389">
    <property type="component" value="Unassembled WGS sequence"/>
</dbReference>
<dbReference type="FunFam" id="2.30.30.140:FF:000055">
    <property type="entry name" value="SAGA complex component"/>
    <property type="match status" value="1"/>
</dbReference>
<dbReference type="InterPro" id="IPR037802">
    <property type="entry name" value="SGF29"/>
</dbReference>
<reference evidence="2" key="1">
    <citation type="submission" date="2014-12" db="EMBL/GenBank/DDBJ databases">
        <authorList>
            <person name="Jaenicke S."/>
        </authorList>
    </citation>
    <scope>NUCLEOTIDE SEQUENCE [LARGE SCALE GENOMIC DNA]</scope>
    <source>
        <strain evidence="2">CBS1600</strain>
    </source>
</reference>
<gene>
    <name evidence="2" type="ORF">BN1211_2180</name>
    <name evidence="3" type="ORF">CYBJADRAFT_168621</name>
</gene>
<reference evidence="4" key="2">
    <citation type="journal article" date="2015" name="J. Biotechnol.">
        <title>The structure of the Cyberlindnera jadinii genome and its relation to Candida utilis analyzed by the occurrence of single nucleotide polymorphisms.</title>
        <authorList>
            <person name="Rupp O."/>
            <person name="Brinkrolf K."/>
            <person name="Buerth C."/>
            <person name="Kunigo M."/>
            <person name="Schneider J."/>
            <person name="Jaenicke S."/>
            <person name="Goesmann A."/>
            <person name="Puehler A."/>
            <person name="Jaeger K.-E."/>
            <person name="Ernst J.F."/>
        </authorList>
    </citation>
    <scope>NUCLEOTIDE SEQUENCE [LARGE SCALE GENOMIC DNA]</scope>
    <source>
        <strain evidence="4">ATCC 18201 / CBS 1600 / BCRC 20928 / JCM 3617 / NBRC 0987 / NRRL Y-1542</strain>
    </source>
</reference>
<evidence type="ECO:0000313" key="4">
    <source>
        <dbReference type="Proteomes" id="UP000038830"/>
    </source>
</evidence>
<accession>A0A0H5C226</accession>
<name>A0A0H5C226_CYBJN</name>
<dbReference type="OMA" id="VGRSYWT"/>
<dbReference type="InterPro" id="IPR047288">
    <property type="entry name" value="Tudor_SGF29_rpt1"/>
</dbReference>
<dbReference type="EMBL" id="CDQK01000002">
    <property type="protein sequence ID" value="CEP21955.1"/>
    <property type="molecule type" value="Genomic_DNA"/>
</dbReference>
<evidence type="ECO:0000313" key="2">
    <source>
        <dbReference type="EMBL" id="CEP21955.1"/>
    </source>
</evidence>
<dbReference type="EMBL" id="KV453935">
    <property type="protein sequence ID" value="ODV72304.1"/>
    <property type="molecule type" value="Genomic_DNA"/>
</dbReference>
<evidence type="ECO:0000313" key="5">
    <source>
        <dbReference type="Proteomes" id="UP000094389"/>
    </source>
</evidence>
<dbReference type="InterPro" id="IPR010750">
    <property type="entry name" value="SGF29_tudor-like_dom"/>
</dbReference>
<dbReference type="PANTHER" id="PTHR21539:SF0">
    <property type="entry name" value="SAGA-ASSOCIATED FACTOR 29"/>
    <property type="match status" value="1"/>
</dbReference>
<dbReference type="Gene3D" id="2.30.30.140">
    <property type="match status" value="2"/>
</dbReference>
<dbReference type="GO" id="GO:0000124">
    <property type="term" value="C:SAGA complex"/>
    <property type="evidence" value="ECO:0007669"/>
    <property type="project" value="InterPro"/>
</dbReference>
<organism evidence="2 4">
    <name type="scientific">Cyberlindnera jadinii (strain ATCC 18201 / CBS 1600 / BCRC 20928 / JCM 3617 / NBRC 0987 / NRRL Y-1542)</name>
    <name type="common">Torula yeast</name>
    <name type="synonym">Candida utilis</name>
    <dbReference type="NCBI Taxonomy" id="983966"/>
    <lineage>
        <taxon>Eukaryota</taxon>
        <taxon>Fungi</taxon>
        <taxon>Dikarya</taxon>
        <taxon>Ascomycota</taxon>
        <taxon>Saccharomycotina</taxon>
        <taxon>Saccharomycetes</taxon>
        <taxon>Phaffomycetales</taxon>
        <taxon>Phaffomycetaceae</taxon>
        <taxon>Cyberlindnera</taxon>
    </lineage>
</organism>
<proteinExistence type="predicted"/>
<reference evidence="3 5" key="3">
    <citation type="journal article" date="2016" name="Proc. Natl. Acad. Sci. U.S.A.">
        <title>Comparative genomics of biotechnologically important yeasts.</title>
        <authorList>
            <person name="Riley R."/>
            <person name="Haridas S."/>
            <person name="Wolfe K.H."/>
            <person name="Lopes M.R."/>
            <person name="Hittinger C.T."/>
            <person name="Goeker M."/>
            <person name="Salamov A.A."/>
            <person name="Wisecaver J.H."/>
            <person name="Long T.M."/>
            <person name="Calvey C.H."/>
            <person name="Aerts A.L."/>
            <person name="Barry K.W."/>
            <person name="Choi C."/>
            <person name="Clum A."/>
            <person name="Coughlan A.Y."/>
            <person name="Deshpande S."/>
            <person name="Douglass A.P."/>
            <person name="Hanson S.J."/>
            <person name="Klenk H.-P."/>
            <person name="LaButti K.M."/>
            <person name="Lapidus A."/>
            <person name="Lindquist E.A."/>
            <person name="Lipzen A.M."/>
            <person name="Meier-Kolthoff J.P."/>
            <person name="Ohm R.A."/>
            <person name="Otillar R.P."/>
            <person name="Pangilinan J.L."/>
            <person name="Peng Y."/>
            <person name="Rokas A."/>
            <person name="Rosa C.A."/>
            <person name="Scheuner C."/>
            <person name="Sibirny A.A."/>
            <person name="Slot J.C."/>
            <person name="Stielow J.B."/>
            <person name="Sun H."/>
            <person name="Kurtzman C.P."/>
            <person name="Blackwell M."/>
            <person name="Grigoriev I.V."/>
            <person name="Jeffries T.W."/>
        </authorList>
    </citation>
    <scope>NUCLEOTIDE SEQUENCE [LARGE SCALE GENOMIC DNA]</scope>
    <source>
        <strain evidence="5">ATCC 18201 / CBS 1600 / BCRC 20928 / JCM 3617 / NBRC 0987 / NRRL Y-1542</strain>
        <strain evidence="3">NRRL Y-1542</strain>
    </source>
</reference>
<dbReference type="Pfam" id="PF07039">
    <property type="entry name" value="SGF29_Tudor"/>
    <property type="match status" value="1"/>
</dbReference>
<sequence length="233" mass="27039">MDGQWDVVVSSLQDIFNANEEIPFDEKRDIQQSIESLDGQKLEDALERVTSHKDNVDKSRRVLMETLNTLQALITHETEKKAEAKQKRGRSFWTSPYNVSDTIYIYSEVAFKLRQRGSDDEWIQCEVTKIVGDGTKFEVRDPEPDENNNPGKTFKATWKDIIQIPTVDEVVDLEPYPYGTRVLARYPETTTFYPAEVIGTRRDGRCRLKFEGEEEEGKETEVDRRLVLPYPVR</sequence>
<evidence type="ECO:0000313" key="3">
    <source>
        <dbReference type="EMBL" id="ODV72304.1"/>
    </source>
</evidence>
<feature type="domain" description="SGF29 C-terminal" evidence="1">
    <location>
        <begin position="99"/>
        <end position="233"/>
    </location>
</feature>
<accession>A0A1E4RYG4</accession>
<dbReference type="PANTHER" id="PTHR21539">
    <property type="entry name" value="SAGA-ASSOCIATED FACTOR 29"/>
    <property type="match status" value="1"/>
</dbReference>
<dbReference type="CDD" id="cd20393">
    <property type="entry name" value="Tudor_SGF29_rpt1"/>
    <property type="match status" value="1"/>
</dbReference>